<dbReference type="AlphaFoldDB" id="A0A6L6J659"/>
<comment type="caution">
    <text evidence="1">The sequence shown here is derived from an EMBL/GenBank/DDBJ whole genome shotgun (WGS) entry which is preliminary data.</text>
</comment>
<sequence>MNYHTDTLTLDASEGLVEAEAIFAIDAAWSSHRNARGYRSIDWISSCELESWTFDGRKQTRATAVALIGEAEVERQENLAMYSWRETASQDEADEYADYRHGMAAE</sequence>
<protein>
    <submittedName>
        <fullName evidence="1">Uncharacterized protein</fullName>
    </submittedName>
</protein>
<dbReference type="RefSeq" id="WP_155046366.1">
    <property type="nucleotide sequence ID" value="NZ_WMIH01000055.1"/>
</dbReference>
<organism evidence="1 2">
    <name type="scientific">Paracoccus shanxieyensis</name>
    <dbReference type="NCBI Taxonomy" id="2675752"/>
    <lineage>
        <taxon>Bacteria</taxon>
        <taxon>Pseudomonadati</taxon>
        <taxon>Pseudomonadota</taxon>
        <taxon>Alphaproteobacteria</taxon>
        <taxon>Rhodobacterales</taxon>
        <taxon>Paracoccaceae</taxon>
        <taxon>Paracoccus</taxon>
    </lineage>
</organism>
<gene>
    <name evidence="1" type="ORF">GL284_21050</name>
</gene>
<evidence type="ECO:0000313" key="2">
    <source>
        <dbReference type="Proteomes" id="UP000478740"/>
    </source>
</evidence>
<keyword evidence="2" id="KW-1185">Reference proteome</keyword>
<name>A0A6L6J659_9RHOB</name>
<reference evidence="1 2" key="1">
    <citation type="submission" date="2019-11" db="EMBL/GenBank/DDBJ databases">
        <authorList>
            <person name="Dong K."/>
        </authorList>
    </citation>
    <scope>NUCLEOTIDE SEQUENCE [LARGE SCALE GENOMIC DNA]</scope>
    <source>
        <strain evidence="1 2">DK608</strain>
    </source>
</reference>
<accession>A0A6L6J659</accession>
<proteinExistence type="predicted"/>
<evidence type="ECO:0000313" key="1">
    <source>
        <dbReference type="EMBL" id="MTH66730.1"/>
    </source>
</evidence>
<dbReference type="Proteomes" id="UP000478740">
    <property type="component" value="Unassembled WGS sequence"/>
</dbReference>
<dbReference type="EMBL" id="WMII01000055">
    <property type="protein sequence ID" value="MTH66730.1"/>
    <property type="molecule type" value="Genomic_DNA"/>
</dbReference>